<comment type="caution">
    <text evidence="2">The sequence shown here is derived from an EMBL/GenBank/DDBJ whole genome shotgun (WGS) entry which is preliminary data.</text>
</comment>
<dbReference type="Proteomes" id="UP001178507">
    <property type="component" value="Unassembled WGS sequence"/>
</dbReference>
<accession>A0AA36JNU7</accession>
<organism evidence="2 3">
    <name type="scientific">Effrenium voratum</name>
    <dbReference type="NCBI Taxonomy" id="2562239"/>
    <lineage>
        <taxon>Eukaryota</taxon>
        <taxon>Sar</taxon>
        <taxon>Alveolata</taxon>
        <taxon>Dinophyceae</taxon>
        <taxon>Suessiales</taxon>
        <taxon>Symbiodiniaceae</taxon>
        <taxon>Effrenium</taxon>
    </lineage>
</organism>
<sequence length="867" mass="92892">MTRCASAGTMGAAAGGAAGAALGFLAGIIPAPLTWGLSVPVNAGIGSIGGMLMGGAGGLVCQSLDVLEIEAVQGSGTHRDLDTARTAASSAPGVLVKFSPMNDDSPQESSNEVALYALKGGLALGSVGASCGSALGGVVGAAVGLPPALLTMGLSIPFCATVGSGLGLCLGTAAGGSVGLLAGGLLGRRKATDCAPGGTPSFFPPRSLGLLMLAAADPWEPMTAECGVHMLQTQAGAKTRQAKGARPWHSRNFIGAGWHRHGMFLNHELVSSVFLGLGAPISDIGMVEEPCYEGTCWNVEAPIRMFTANLGRELLQKERQAAASGSRSLRVAGIMRNPLDMVASGYCYHHAGHELFDRVIDVPKIMTLDPAKGTAFFAQQQLEIRSLPEARRRSRSQFPASCLPLCPPLVSAPAFPSSPKKCQAPGKGTRYAESSGGGGDLEDVPRLLPTVRRMSEVLQHPADDVHAAPFERLTESSESFDREVGKLLDFWFEDLSPEERTAAMQAAQTADGHRTSIRESRRGDVECVRLAREAVKEMPREVLEEYYSHQRKLGSLGLLILAAADPLEPMGTECGVHMLQTQAFGKPGARQPRAPWEARSFIAAAWHKSGVWLALDLLSTVFFALGAGESDIGLIEEPSYFGFRAQNVAAPIRSFVDNLGLELLQKERASAAKKARSLRVAAIVRNPLDMVASGYCYHHAGNEKLNVMFAGQNALPVLMTMDPFNGTAFYAKRLLPLVRMMSEVFEHQAKDVLALSFERLTESSESFDQEVGKLLDFWFEDLLAPDQRRIALEAAQGADEHRNSQRENAPDPAEKMTHQDRNYAEDRQNHGSDPECIRIAREALKAMPREVLDEYYSHQRKLGYPVG</sequence>
<protein>
    <recommendedName>
        <fullName evidence="4">Sulfotransferase</fullName>
    </recommendedName>
</protein>
<keyword evidence="3" id="KW-1185">Reference proteome</keyword>
<gene>
    <name evidence="2" type="ORF">EVOR1521_LOCUS29893</name>
</gene>
<dbReference type="AlphaFoldDB" id="A0AA36JNU7"/>
<evidence type="ECO:0000256" key="1">
    <source>
        <dbReference type="SAM" id="MobiDB-lite"/>
    </source>
</evidence>
<feature type="compositionally biased region" description="Basic and acidic residues" evidence="1">
    <location>
        <begin position="798"/>
        <end position="835"/>
    </location>
</feature>
<dbReference type="EMBL" id="CAUJNA010003723">
    <property type="protein sequence ID" value="CAJ1408496.1"/>
    <property type="molecule type" value="Genomic_DNA"/>
</dbReference>
<evidence type="ECO:0000313" key="3">
    <source>
        <dbReference type="Proteomes" id="UP001178507"/>
    </source>
</evidence>
<evidence type="ECO:0008006" key="4">
    <source>
        <dbReference type="Google" id="ProtNLM"/>
    </source>
</evidence>
<feature type="region of interest" description="Disordered" evidence="1">
    <location>
        <begin position="795"/>
        <end position="835"/>
    </location>
</feature>
<reference evidence="2" key="1">
    <citation type="submission" date="2023-08" db="EMBL/GenBank/DDBJ databases">
        <authorList>
            <person name="Chen Y."/>
            <person name="Shah S."/>
            <person name="Dougan E. K."/>
            <person name="Thang M."/>
            <person name="Chan C."/>
        </authorList>
    </citation>
    <scope>NUCLEOTIDE SEQUENCE</scope>
</reference>
<proteinExistence type="predicted"/>
<feature type="region of interest" description="Disordered" evidence="1">
    <location>
        <begin position="417"/>
        <end position="443"/>
    </location>
</feature>
<evidence type="ECO:0000313" key="2">
    <source>
        <dbReference type="EMBL" id="CAJ1408496.1"/>
    </source>
</evidence>
<name>A0AA36JNU7_9DINO</name>